<evidence type="ECO:0000313" key="2">
    <source>
        <dbReference type="EMBL" id="KAH0781352.1"/>
    </source>
</evidence>
<name>A0ABQ7WMZ3_SOLTU</name>
<dbReference type="Pfam" id="PF03732">
    <property type="entry name" value="Retrotrans_gag"/>
    <property type="match status" value="1"/>
</dbReference>
<evidence type="ECO:0000313" key="3">
    <source>
        <dbReference type="Proteomes" id="UP000826656"/>
    </source>
</evidence>
<proteinExistence type="predicted"/>
<gene>
    <name evidence="2" type="ORF">KY290_000950</name>
</gene>
<evidence type="ECO:0000259" key="1">
    <source>
        <dbReference type="Pfam" id="PF03732"/>
    </source>
</evidence>
<organism evidence="2 3">
    <name type="scientific">Solanum tuberosum</name>
    <name type="common">Potato</name>
    <dbReference type="NCBI Taxonomy" id="4113"/>
    <lineage>
        <taxon>Eukaryota</taxon>
        <taxon>Viridiplantae</taxon>
        <taxon>Streptophyta</taxon>
        <taxon>Embryophyta</taxon>
        <taxon>Tracheophyta</taxon>
        <taxon>Spermatophyta</taxon>
        <taxon>Magnoliopsida</taxon>
        <taxon>eudicotyledons</taxon>
        <taxon>Gunneridae</taxon>
        <taxon>Pentapetalae</taxon>
        <taxon>asterids</taxon>
        <taxon>lamiids</taxon>
        <taxon>Solanales</taxon>
        <taxon>Solanaceae</taxon>
        <taxon>Solanoideae</taxon>
        <taxon>Solaneae</taxon>
        <taxon>Solanum</taxon>
    </lineage>
</organism>
<protein>
    <recommendedName>
        <fullName evidence="1">Retrotransposon gag domain-containing protein</fullName>
    </recommendedName>
</protein>
<keyword evidence="3" id="KW-1185">Reference proteome</keyword>
<reference evidence="2 3" key="1">
    <citation type="journal article" date="2021" name="bioRxiv">
        <title>Chromosome-scale and haplotype-resolved genome assembly of a tetraploid potato cultivar.</title>
        <authorList>
            <person name="Sun H."/>
            <person name="Jiao W.-B."/>
            <person name="Krause K."/>
            <person name="Campoy J.A."/>
            <person name="Goel M."/>
            <person name="Folz-Donahue K."/>
            <person name="Kukat C."/>
            <person name="Huettel B."/>
            <person name="Schneeberger K."/>
        </authorList>
    </citation>
    <scope>NUCLEOTIDE SEQUENCE [LARGE SCALE GENOMIC DNA]</scope>
    <source>
        <strain evidence="2">SolTubOtavaFocal</strain>
        <tissue evidence="2">Leaves</tissue>
    </source>
</reference>
<accession>A0ABQ7WMZ3</accession>
<dbReference type="InterPro" id="IPR005162">
    <property type="entry name" value="Retrotrans_gag_dom"/>
</dbReference>
<dbReference type="EMBL" id="JAIVGD010000001">
    <property type="protein sequence ID" value="KAH0781352.1"/>
    <property type="molecule type" value="Genomic_DNA"/>
</dbReference>
<dbReference type="Proteomes" id="UP000826656">
    <property type="component" value="Unassembled WGS sequence"/>
</dbReference>
<comment type="caution">
    <text evidence="2">The sequence shown here is derived from an EMBL/GenBank/DDBJ whole genome shotgun (WGS) entry which is preliminary data.</text>
</comment>
<feature type="domain" description="Retrotransposon gag" evidence="1">
    <location>
        <begin position="142"/>
        <end position="229"/>
    </location>
</feature>
<sequence length="352" mass="39394">MDENTVEAKLRNLLQEAQTQTEAKVAASEARMDAKLQQLSQQIETLICTTARAKGVEVGDNSAASIQRTNKAGEQLEVRFGGRNNNNNFGTDDNNRGRGIVPRYTKLDFPIYDGSEDPLIWIHRCEKFFSNQHTNNQEKVSLAAFHMVGEAQLWVYQLEQEEPNLTWGVFKEYCTLRFGPPMKSNPLGELINLKQTSSVEDYQRNFQKMLARASSVRTDQQVDMFTTGLVDLICLDVELHNPSNLVQAMSLARAFEKKIQISSSTQRGYGSTSNISARAATTPVTLSVKVGASNPFVKKLTSAEMAARRAKGLCYNCDDPYVQGHQCKKLFWLEVEDGESREVPTDRGEPAI</sequence>